<name>A0A1L7WV16_9HELO</name>
<feature type="region of interest" description="Disordered" evidence="1">
    <location>
        <begin position="362"/>
        <end position="382"/>
    </location>
</feature>
<keyword evidence="5" id="KW-1185">Reference proteome</keyword>
<feature type="region of interest" description="Disordered" evidence="1">
    <location>
        <begin position="451"/>
        <end position="497"/>
    </location>
</feature>
<accession>A0A1L7WV16</accession>
<protein>
    <recommendedName>
        <fullName evidence="3">DUF7708 domain-containing protein</fullName>
    </recommendedName>
</protein>
<evidence type="ECO:0000259" key="3">
    <source>
        <dbReference type="Pfam" id="PF24809"/>
    </source>
</evidence>
<feature type="compositionally biased region" description="Basic residues" evidence="1">
    <location>
        <begin position="469"/>
        <end position="478"/>
    </location>
</feature>
<proteinExistence type="predicted"/>
<feature type="compositionally biased region" description="Basic and acidic residues" evidence="1">
    <location>
        <begin position="363"/>
        <end position="375"/>
    </location>
</feature>
<dbReference type="InterPro" id="IPR056125">
    <property type="entry name" value="DUF7708"/>
</dbReference>
<reference evidence="4 5" key="1">
    <citation type="submission" date="2016-03" db="EMBL/GenBank/DDBJ databases">
        <authorList>
            <person name="Ploux O."/>
        </authorList>
    </citation>
    <scope>NUCLEOTIDE SEQUENCE [LARGE SCALE GENOMIC DNA]</scope>
    <source>
        <strain evidence="4 5">UAMH 11012</strain>
    </source>
</reference>
<dbReference type="AlphaFoldDB" id="A0A1L7WV16"/>
<evidence type="ECO:0000313" key="5">
    <source>
        <dbReference type="Proteomes" id="UP000184330"/>
    </source>
</evidence>
<gene>
    <name evidence="4" type="ORF">PAC_06497</name>
</gene>
<dbReference type="Proteomes" id="UP000184330">
    <property type="component" value="Unassembled WGS sequence"/>
</dbReference>
<organism evidence="4 5">
    <name type="scientific">Phialocephala subalpina</name>
    <dbReference type="NCBI Taxonomy" id="576137"/>
    <lineage>
        <taxon>Eukaryota</taxon>
        <taxon>Fungi</taxon>
        <taxon>Dikarya</taxon>
        <taxon>Ascomycota</taxon>
        <taxon>Pezizomycotina</taxon>
        <taxon>Leotiomycetes</taxon>
        <taxon>Helotiales</taxon>
        <taxon>Mollisiaceae</taxon>
        <taxon>Phialocephala</taxon>
        <taxon>Phialocephala fortinii species complex</taxon>
    </lineage>
</organism>
<feature type="transmembrane region" description="Helical" evidence="2">
    <location>
        <begin position="421"/>
        <end position="440"/>
    </location>
</feature>
<dbReference type="Pfam" id="PF24809">
    <property type="entry name" value="DUF7708"/>
    <property type="match status" value="1"/>
</dbReference>
<feature type="domain" description="DUF7708" evidence="3">
    <location>
        <begin position="224"/>
        <end position="358"/>
    </location>
</feature>
<dbReference type="STRING" id="576137.A0A1L7WV16"/>
<keyword evidence="2" id="KW-0472">Membrane</keyword>
<evidence type="ECO:0000313" key="4">
    <source>
        <dbReference type="EMBL" id="CZR56608.1"/>
    </source>
</evidence>
<dbReference type="OrthoDB" id="7464126at2759"/>
<keyword evidence="2" id="KW-1133">Transmembrane helix</keyword>
<sequence length="587" mass="66082">MDRDILRTRAQSTAELRGDTAQLCLLGQHSEVPCSSLPRSWLEELAERAHERRRRPGLPLRRCVDAASAYASVLLEGHSNPPEPGMAACGILLLLLLQFGAVESPALGWRSGVSPHVHRADRRYFMMITNNPQPPLGQAGTFWVLLTMDPNIRQSNEFLFLMENPHDVIADAFKKLERSISEDDAHNFASTELKDVWSAVRDIDSKQRKRQSAQNLRRVEPLLRGIEKYTKVIEVLCNGTLYMPYVWAPIKLMLEIASHHRDVFEALLSAYADIGAALPRFDRYQTAFSNNREFQHALAAVYSGILDFHQRAYKFFRRRAWHVIFLSLWKDFRPRFDSIINSLKEQRDLLDKMSVAASSGVELRGEGDQEAELRRNQQRHLQPPIQVISAEPRPFHHFEVAEPEASINEAQTVRQKCKGCFIVYLLWGAVAVGSLVIGLWRSFITGDEGKGFTDAANTPESDNVDGRPRPAKRKRKRPSSPNNGPMHKKRKHHLEQRSPFENHSFLAMVLGRIIHRGKQKELDVDIIRATGALHGSGASIIRASSGSGSGSGSSASSAALLRFRPRFPLPFMTSFAARFARASSMSS</sequence>
<evidence type="ECO:0000256" key="1">
    <source>
        <dbReference type="SAM" id="MobiDB-lite"/>
    </source>
</evidence>
<keyword evidence="2" id="KW-0812">Transmembrane</keyword>
<evidence type="ECO:0000256" key="2">
    <source>
        <dbReference type="SAM" id="Phobius"/>
    </source>
</evidence>
<dbReference type="EMBL" id="FJOG01000008">
    <property type="protein sequence ID" value="CZR56608.1"/>
    <property type="molecule type" value="Genomic_DNA"/>
</dbReference>